<evidence type="ECO:0000256" key="6">
    <source>
        <dbReference type="ARBA" id="ARBA00022618"/>
    </source>
</evidence>
<evidence type="ECO:0000256" key="9">
    <source>
        <dbReference type="ARBA" id="ARBA00022857"/>
    </source>
</evidence>
<dbReference type="PROSITE" id="PS51387">
    <property type="entry name" value="FAD_PCMH"/>
    <property type="match status" value="1"/>
</dbReference>
<dbReference type="PANTHER" id="PTHR21071">
    <property type="entry name" value="UDP-N-ACETYLENOLPYRUVOYLGLUCOSAMINE REDUCTASE"/>
    <property type="match status" value="1"/>
</dbReference>
<dbReference type="InterPro" id="IPR011601">
    <property type="entry name" value="MurB_C"/>
</dbReference>
<evidence type="ECO:0000256" key="2">
    <source>
        <dbReference type="ARBA" id="ARBA00003921"/>
    </source>
</evidence>
<dbReference type="EMBL" id="CACRSL010000003">
    <property type="protein sequence ID" value="VYS88712.1"/>
    <property type="molecule type" value="Genomic_DNA"/>
</dbReference>
<keyword evidence="5 16" id="KW-0963">Cytoplasm</keyword>
<dbReference type="InterPro" id="IPR036318">
    <property type="entry name" value="FAD-bd_PCMH-like_sf"/>
</dbReference>
<keyword evidence="10 16" id="KW-0133">Cell shape</keyword>
<dbReference type="GO" id="GO:0051301">
    <property type="term" value="P:cell division"/>
    <property type="evidence" value="ECO:0007669"/>
    <property type="project" value="UniProtKB-KW"/>
</dbReference>
<evidence type="ECO:0000256" key="8">
    <source>
        <dbReference type="ARBA" id="ARBA00022827"/>
    </source>
</evidence>
<dbReference type="Gene3D" id="3.30.465.10">
    <property type="match status" value="1"/>
</dbReference>
<keyword evidence="11 16" id="KW-0573">Peptidoglycan synthesis</keyword>
<dbReference type="GO" id="GO:0009252">
    <property type="term" value="P:peptidoglycan biosynthetic process"/>
    <property type="evidence" value="ECO:0007669"/>
    <property type="project" value="UniProtKB-UniRule"/>
</dbReference>
<sequence>MDTREHFLQICQEQCCTPLLDEPMSRHTTFRIGGPAEFFLQPTSEEQLVCLYKAAGELGLPVHLLGNGSNLLVSDAGVKGVVFCLGPAFSGVELIGENTVRAKAGSTLAQLCRFAQEHSLTGLEFAYGIPASVGGAVYMNAGAYGGEIRDALLCARHITPEGERGEFPAKSLDLSYRHSFYSGKAYIVTGADFCLSPGNRQEIRTRMEEILSRRKAKQPLEFPSAGSTFKRPEGAYAAQLIDECGLKGMQVGGAMVSEKHAGFLINAGGATCADMLELIRRVQEIVADKTGYQLEREVEIWQ</sequence>
<keyword evidence="8 16" id="KW-0274">FAD</keyword>
<evidence type="ECO:0000256" key="10">
    <source>
        <dbReference type="ARBA" id="ARBA00022960"/>
    </source>
</evidence>
<comment type="catalytic activity">
    <reaction evidence="15 16">
        <text>UDP-N-acetyl-alpha-D-muramate + NADP(+) = UDP-N-acetyl-3-O-(1-carboxyvinyl)-alpha-D-glucosamine + NADPH + H(+)</text>
        <dbReference type="Rhea" id="RHEA:12248"/>
        <dbReference type="ChEBI" id="CHEBI:15378"/>
        <dbReference type="ChEBI" id="CHEBI:57783"/>
        <dbReference type="ChEBI" id="CHEBI:58349"/>
        <dbReference type="ChEBI" id="CHEBI:68483"/>
        <dbReference type="ChEBI" id="CHEBI:70757"/>
        <dbReference type="EC" id="1.3.1.98"/>
    </reaction>
</comment>
<dbReference type="GO" id="GO:0071949">
    <property type="term" value="F:FAD binding"/>
    <property type="evidence" value="ECO:0007669"/>
    <property type="project" value="InterPro"/>
</dbReference>
<dbReference type="InterPro" id="IPR016167">
    <property type="entry name" value="FAD-bd_PCMH_sub1"/>
</dbReference>
<dbReference type="InterPro" id="IPR036635">
    <property type="entry name" value="MurB_C_sf"/>
</dbReference>
<comment type="subcellular location">
    <subcellularLocation>
        <location evidence="3 16">Cytoplasm</location>
    </subcellularLocation>
</comment>
<organism evidence="18">
    <name type="scientific">uncultured Anaerotruncus sp</name>
    <dbReference type="NCBI Taxonomy" id="905011"/>
    <lineage>
        <taxon>Bacteria</taxon>
        <taxon>Bacillati</taxon>
        <taxon>Bacillota</taxon>
        <taxon>Clostridia</taxon>
        <taxon>Eubacteriales</taxon>
        <taxon>Oscillospiraceae</taxon>
        <taxon>Anaerotruncus</taxon>
        <taxon>environmental samples</taxon>
    </lineage>
</organism>
<dbReference type="GO" id="GO:0008762">
    <property type="term" value="F:UDP-N-acetylmuramate dehydrogenase activity"/>
    <property type="evidence" value="ECO:0007669"/>
    <property type="project" value="UniProtKB-UniRule"/>
</dbReference>
<keyword evidence="6 16" id="KW-0132">Cell division</keyword>
<evidence type="ECO:0000256" key="1">
    <source>
        <dbReference type="ARBA" id="ARBA00001974"/>
    </source>
</evidence>
<dbReference type="GO" id="GO:0008360">
    <property type="term" value="P:regulation of cell shape"/>
    <property type="evidence" value="ECO:0007669"/>
    <property type="project" value="UniProtKB-KW"/>
</dbReference>
<comment type="cofactor">
    <cofactor evidence="1 16">
        <name>FAD</name>
        <dbReference type="ChEBI" id="CHEBI:57692"/>
    </cofactor>
</comment>
<evidence type="ECO:0000256" key="5">
    <source>
        <dbReference type="ARBA" id="ARBA00022490"/>
    </source>
</evidence>
<evidence type="ECO:0000256" key="13">
    <source>
        <dbReference type="ARBA" id="ARBA00023306"/>
    </source>
</evidence>
<dbReference type="GO" id="GO:0071555">
    <property type="term" value="P:cell wall organization"/>
    <property type="evidence" value="ECO:0007669"/>
    <property type="project" value="UniProtKB-KW"/>
</dbReference>
<dbReference type="AlphaFoldDB" id="A0A6N2S6B0"/>
<comment type="function">
    <text evidence="2 16">Cell wall formation.</text>
</comment>
<dbReference type="HAMAP" id="MF_00037">
    <property type="entry name" value="MurB"/>
    <property type="match status" value="1"/>
</dbReference>
<comment type="pathway">
    <text evidence="4 16">Cell wall biogenesis; peptidoglycan biosynthesis.</text>
</comment>
<keyword evidence="12 16" id="KW-0560">Oxidoreductase</keyword>
<evidence type="ECO:0000256" key="15">
    <source>
        <dbReference type="ARBA" id="ARBA00048914"/>
    </source>
</evidence>
<dbReference type="Gene3D" id="3.90.78.10">
    <property type="entry name" value="UDP-N-acetylenolpyruvoylglucosamine reductase, C-terminal domain"/>
    <property type="match status" value="1"/>
</dbReference>
<name>A0A6N2S6B0_9FIRM</name>
<evidence type="ECO:0000256" key="7">
    <source>
        <dbReference type="ARBA" id="ARBA00022630"/>
    </source>
</evidence>
<dbReference type="InterPro" id="IPR006094">
    <property type="entry name" value="Oxid_FAD_bind_N"/>
</dbReference>
<evidence type="ECO:0000259" key="17">
    <source>
        <dbReference type="PROSITE" id="PS51387"/>
    </source>
</evidence>
<dbReference type="Pfam" id="PF01565">
    <property type="entry name" value="FAD_binding_4"/>
    <property type="match status" value="1"/>
</dbReference>
<reference evidence="18" key="1">
    <citation type="submission" date="2019-11" db="EMBL/GenBank/DDBJ databases">
        <authorList>
            <person name="Feng L."/>
        </authorList>
    </citation>
    <scope>NUCLEOTIDE SEQUENCE</scope>
    <source>
        <strain evidence="18">AundefinedLFYP135</strain>
    </source>
</reference>
<feature type="domain" description="FAD-binding PCMH-type" evidence="17">
    <location>
        <begin position="31"/>
        <end position="198"/>
    </location>
</feature>
<evidence type="ECO:0000256" key="16">
    <source>
        <dbReference type="HAMAP-Rule" id="MF_00037"/>
    </source>
</evidence>
<dbReference type="EC" id="1.3.1.98" evidence="16"/>
<proteinExistence type="inferred from homology"/>
<dbReference type="NCBIfam" id="TIGR00179">
    <property type="entry name" value="murB"/>
    <property type="match status" value="1"/>
</dbReference>
<feature type="active site" evidence="16">
    <location>
        <position position="297"/>
    </location>
</feature>
<dbReference type="Gene3D" id="3.30.43.10">
    <property type="entry name" value="Uridine Diphospho-n-acetylenolpyruvylglucosamine Reductase, domain 2"/>
    <property type="match status" value="1"/>
</dbReference>
<feature type="active site" evidence="16">
    <location>
        <position position="177"/>
    </location>
</feature>
<evidence type="ECO:0000256" key="11">
    <source>
        <dbReference type="ARBA" id="ARBA00022984"/>
    </source>
</evidence>
<dbReference type="Pfam" id="PF02873">
    <property type="entry name" value="MurB_C"/>
    <property type="match status" value="1"/>
</dbReference>
<dbReference type="SUPFAM" id="SSF56194">
    <property type="entry name" value="Uridine diphospho-N-Acetylenolpyruvylglucosamine reductase, MurB, C-terminal domain"/>
    <property type="match status" value="1"/>
</dbReference>
<accession>A0A6N2S6B0</accession>
<dbReference type="GO" id="GO:0005829">
    <property type="term" value="C:cytosol"/>
    <property type="evidence" value="ECO:0007669"/>
    <property type="project" value="TreeGrafter"/>
</dbReference>
<evidence type="ECO:0000256" key="12">
    <source>
        <dbReference type="ARBA" id="ARBA00023002"/>
    </source>
</evidence>
<keyword evidence="14 16" id="KW-0961">Cell wall biogenesis/degradation</keyword>
<dbReference type="PANTHER" id="PTHR21071:SF4">
    <property type="entry name" value="UDP-N-ACETYLENOLPYRUVOYLGLUCOSAMINE REDUCTASE"/>
    <property type="match status" value="1"/>
</dbReference>
<dbReference type="NCBIfam" id="NF010480">
    <property type="entry name" value="PRK13905.1"/>
    <property type="match status" value="1"/>
</dbReference>
<evidence type="ECO:0000256" key="4">
    <source>
        <dbReference type="ARBA" id="ARBA00004752"/>
    </source>
</evidence>
<keyword evidence="7 16" id="KW-0285">Flavoprotein</keyword>
<feature type="active site" description="Proton donor" evidence="16">
    <location>
        <position position="227"/>
    </location>
</feature>
<dbReference type="SUPFAM" id="SSF56176">
    <property type="entry name" value="FAD-binding/transporter-associated domain-like"/>
    <property type="match status" value="1"/>
</dbReference>
<keyword evidence="13 16" id="KW-0131">Cell cycle</keyword>
<evidence type="ECO:0000256" key="14">
    <source>
        <dbReference type="ARBA" id="ARBA00023316"/>
    </source>
</evidence>
<dbReference type="InterPro" id="IPR003170">
    <property type="entry name" value="MurB"/>
</dbReference>
<keyword evidence="9 16" id="KW-0521">NADP</keyword>
<dbReference type="InterPro" id="IPR016169">
    <property type="entry name" value="FAD-bd_PCMH_sub2"/>
</dbReference>
<protein>
    <recommendedName>
        <fullName evidence="16">UDP-N-acetylenolpyruvoylglucosamine reductase</fullName>
        <ecNumber evidence="16">1.3.1.98</ecNumber>
    </recommendedName>
    <alternativeName>
        <fullName evidence="16">UDP-N-acetylmuramate dehydrogenase</fullName>
    </alternativeName>
</protein>
<dbReference type="InterPro" id="IPR016166">
    <property type="entry name" value="FAD-bd_PCMH"/>
</dbReference>
<comment type="similarity">
    <text evidence="16">Belongs to the MurB family.</text>
</comment>
<gene>
    <name evidence="16 18" type="primary">murB</name>
    <name evidence="18" type="ORF">AULFYP135_00775</name>
</gene>
<dbReference type="UniPathway" id="UPA00219"/>
<evidence type="ECO:0000313" key="18">
    <source>
        <dbReference type="EMBL" id="VYS88712.1"/>
    </source>
</evidence>
<evidence type="ECO:0000256" key="3">
    <source>
        <dbReference type="ARBA" id="ARBA00004496"/>
    </source>
</evidence>